<dbReference type="Proteomes" id="UP001596915">
    <property type="component" value="Unassembled WGS sequence"/>
</dbReference>
<reference evidence="2" key="1">
    <citation type="journal article" date="2019" name="Int. J. Syst. Evol. Microbiol.">
        <title>The Global Catalogue of Microorganisms (GCM) 10K type strain sequencing project: providing services to taxonomists for standard genome sequencing and annotation.</title>
        <authorList>
            <consortium name="The Broad Institute Genomics Platform"/>
            <consortium name="The Broad Institute Genome Sequencing Center for Infectious Disease"/>
            <person name="Wu L."/>
            <person name="Ma J."/>
        </authorList>
    </citation>
    <scope>NUCLEOTIDE SEQUENCE [LARGE SCALE GENOMIC DNA]</scope>
    <source>
        <strain evidence="2">JCM 12607</strain>
    </source>
</reference>
<proteinExistence type="predicted"/>
<gene>
    <name evidence="1" type="ORF">ACFQ2K_43825</name>
</gene>
<name>A0ABW2X690_9ACTN</name>
<keyword evidence="2" id="KW-1185">Reference proteome</keyword>
<sequence length="157" mass="17508">MLAVMEDRQDLDELLARVRQKTARDLFAEMEAAGRADEAAPWPEPSVIPMPSYPRRGTLRFSCPLGCGWHHDEDPGREAATERLVVPLDPDLVSEALTAEANARAQAFKTRVEAAITDHFAEAYPGRCPGQGRCPCPSLRWLCPFPYGCWLLAIDWT</sequence>
<accession>A0ABW2X690</accession>
<comment type="caution">
    <text evidence="1">The sequence shown here is derived from an EMBL/GenBank/DDBJ whole genome shotgun (WGS) entry which is preliminary data.</text>
</comment>
<organism evidence="1 2">
    <name type="scientific">Streptomyces sanglieri</name>
    <dbReference type="NCBI Taxonomy" id="193460"/>
    <lineage>
        <taxon>Bacteria</taxon>
        <taxon>Bacillati</taxon>
        <taxon>Actinomycetota</taxon>
        <taxon>Actinomycetes</taxon>
        <taxon>Kitasatosporales</taxon>
        <taxon>Streptomycetaceae</taxon>
        <taxon>Streptomyces</taxon>
    </lineage>
</organism>
<dbReference type="EMBL" id="JBHTGL010000008">
    <property type="protein sequence ID" value="MFD0628528.1"/>
    <property type="molecule type" value="Genomic_DNA"/>
</dbReference>
<evidence type="ECO:0000313" key="2">
    <source>
        <dbReference type="Proteomes" id="UP001596915"/>
    </source>
</evidence>
<evidence type="ECO:0000313" key="1">
    <source>
        <dbReference type="EMBL" id="MFD0628528.1"/>
    </source>
</evidence>
<protein>
    <submittedName>
        <fullName evidence="1">Uncharacterized protein</fullName>
    </submittedName>
</protein>